<feature type="binding site" evidence="8">
    <location>
        <position position="11"/>
    </location>
    <ligand>
        <name>diphosphate</name>
        <dbReference type="ChEBI" id="CHEBI:33019"/>
    </ligand>
</feature>
<dbReference type="PANTHER" id="PTHR45770">
    <property type="entry name" value="ATP-DEPENDENT 6-PHOSPHOFRUCTOKINASE 1"/>
    <property type="match status" value="1"/>
</dbReference>
<dbReference type="Proteomes" id="UP000315825">
    <property type="component" value="Unassembled WGS sequence"/>
</dbReference>
<feature type="binding site" evidence="8">
    <location>
        <position position="242"/>
    </location>
    <ligand>
        <name>substrate</name>
    </ligand>
</feature>
<evidence type="ECO:0000256" key="4">
    <source>
        <dbReference type="ARBA" id="ARBA00022723"/>
    </source>
</evidence>
<evidence type="ECO:0000256" key="3">
    <source>
        <dbReference type="ARBA" id="ARBA00022679"/>
    </source>
</evidence>
<dbReference type="HAMAP" id="MF_01978">
    <property type="entry name" value="Phosphofructokinase_II_B2"/>
    <property type="match status" value="1"/>
</dbReference>
<keyword evidence="6 8" id="KW-0460">Magnesium</keyword>
<comment type="cofactor">
    <cofactor evidence="1 8">
        <name>Mg(2+)</name>
        <dbReference type="ChEBI" id="CHEBI:18420"/>
    </cofactor>
</comment>
<evidence type="ECO:0000256" key="2">
    <source>
        <dbReference type="ARBA" id="ARBA00003138"/>
    </source>
</evidence>
<comment type="pathway">
    <text evidence="8">Carbohydrate degradation; glycolysis; D-glyceraldehyde 3-phosphate and glycerone phosphate from D-glucose: step 3/4.</text>
</comment>
<keyword evidence="8" id="KW-0324">Glycolysis</keyword>
<name>A0A520MWW1_9GAMM</name>
<dbReference type="EMBL" id="SHBE01000012">
    <property type="protein sequence ID" value="RZO25703.1"/>
    <property type="molecule type" value="Genomic_DNA"/>
</dbReference>
<dbReference type="InterPro" id="IPR022953">
    <property type="entry name" value="ATP_PFK"/>
</dbReference>
<dbReference type="GO" id="GO:0006002">
    <property type="term" value="P:fructose 6-phosphate metabolic process"/>
    <property type="evidence" value="ECO:0007669"/>
    <property type="project" value="InterPro"/>
</dbReference>
<comment type="function">
    <text evidence="2 8">Catalyzes the phosphorylation of D-fructose 6-phosphate, the first committing step of glycolysis. Uses inorganic phosphate (PPi) as phosphoryl donor instead of ATP like common ATP-dependent phosphofructokinases (ATP-PFKs), which renders the reaction reversible, and can thus function both in glycolysis and gluconeogenesis. Consistently, PPi-PFK can replace the enzymes of both the forward (ATP-PFK) and reverse (fructose-bisphosphatase (FBPase)) reactions.</text>
</comment>
<proteinExistence type="inferred from homology"/>
<keyword evidence="3 8" id="KW-0808">Transferase</keyword>
<feature type="active site" description="Proton acceptor" evidence="8">
    <location>
        <position position="139"/>
    </location>
</feature>
<evidence type="ECO:0000256" key="8">
    <source>
        <dbReference type="HAMAP-Rule" id="MF_01978"/>
    </source>
</evidence>
<comment type="catalytic activity">
    <reaction evidence="7 8">
        <text>beta-D-fructose 6-phosphate + diphosphate = beta-D-fructose 1,6-bisphosphate + phosphate + H(+)</text>
        <dbReference type="Rhea" id="RHEA:13613"/>
        <dbReference type="ChEBI" id="CHEBI:15378"/>
        <dbReference type="ChEBI" id="CHEBI:32966"/>
        <dbReference type="ChEBI" id="CHEBI:33019"/>
        <dbReference type="ChEBI" id="CHEBI:43474"/>
        <dbReference type="ChEBI" id="CHEBI:57634"/>
        <dbReference type="EC" id="2.7.1.90"/>
    </reaction>
</comment>
<dbReference type="Gene3D" id="3.40.50.450">
    <property type="match status" value="1"/>
</dbReference>
<evidence type="ECO:0000313" key="10">
    <source>
        <dbReference type="EMBL" id="RZO25703.1"/>
    </source>
</evidence>
<feature type="site" description="Important for catalytic activity; stabilizes the transition state when the phosphoryl donor is PPi" evidence="8">
    <location>
        <position position="136"/>
    </location>
</feature>
<reference evidence="10 11" key="1">
    <citation type="submission" date="2019-02" db="EMBL/GenBank/DDBJ databases">
        <title>Prokaryotic population dynamics and viral predation in marine succession experiment using metagenomics: the confinement effect.</title>
        <authorList>
            <person name="Haro-Moreno J.M."/>
            <person name="Rodriguez-Valera F."/>
            <person name="Lopez-Perez M."/>
        </authorList>
    </citation>
    <scope>NUCLEOTIDE SEQUENCE [LARGE SCALE GENOMIC DNA]</scope>
    <source>
        <strain evidence="10">MED-G159</strain>
    </source>
</reference>
<dbReference type="InterPro" id="IPR050929">
    <property type="entry name" value="PFKA"/>
</dbReference>
<feature type="binding site" evidence="8">
    <location>
        <begin position="292"/>
        <end position="295"/>
    </location>
    <ligand>
        <name>substrate</name>
    </ligand>
</feature>
<evidence type="ECO:0000256" key="1">
    <source>
        <dbReference type="ARBA" id="ARBA00001946"/>
    </source>
</evidence>
<organism evidence="10 11">
    <name type="scientific">SAR86 cluster bacterium</name>
    <dbReference type="NCBI Taxonomy" id="2030880"/>
    <lineage>
        <taxon>Bacteria</taxon>
        <taxon>Pseudomonadati</taxon>
        <taxon>Pseudomonadota</taxon>
        <taxon>Gammaproteobacteria</taxon>
        <taxon>SAR86 cluster</taxon>
    </lineage>
</organism>
<comment type="subcellular location">
    <subcellularLocation>
        <location evidence="8">Cytoplasm</location>
    </subcellularLocation>
</comment>
<comment type="subunit">
    <text evidence="8">Homodimer.</text>
</comment>
<keyword evidence="4 8" id="KW-0479">Metal-binding</keyword>
<evidence type="ECO:0000256" key="7">
    <source>
        <dbReference type="ARBA" id="ARBA00048072"/>
    </source>
</evidence>
<sequence>MKNAFYAQSGGVTSVINTSAYGVISEIVSREKTTKVYAGQNGIVGLLENKLYDLSKTTKPFELLKDCPAGMFGSCRYKLPDITDTKFYENLFKKLDAKSIKYFFYNGGNDSADTCLKVATAAKSLGYDLNAIAVPKTIDNDLAVTDNCPGFGSVAKYIATSCKEASLDIKSMCKTSTKVFILEVMGRNAGWIAASAELANTEEMNLVHKILLPEIRFDEGSFLKEVENDVSRYGYSVIVASEGLKNKSGELYAASTSKDSFGHNQLGGLAPKLSQLINENLNLKYHWSVSDYLQRSARHLASGTDLKQAYEVGKYAVNFALEGETGIMPVIKRISNAPYAWEIDKGDLKNIANLEKTLPENYISDCGFRITQDGKNYLEPLIQGENYPKFENGVPKYEQLDLHISD</sequence>
<dbReference type="InterPro" id="IPR035966">
    <property type="entry name" value="PKF_sf"/>
</dbReference>
<feature type="binding site" evidence="8">
    <location>
        <begin position="137"/>
        <end position="139"/>
    </location>
    <ligand>
        <name>substrate</name>
    </ligand>
</feature>
<comment type="activity regulation">
    <text evidence="8">Non-allosteric.</text>
</comment>
<keyword evidence="8" id="KW-0963">Cytoplasm</keyword>
<dbReference type="PIRSF" id="PIRSF036483">
    <property type="entry name" value="PFK_XF0274"/>
    <property type="match status" value="1"/>
</dbReference>
<dbReference type="Pfam" id="PF00365">
    <property type="entry name" value="PFK"/>
    <property type="match status" value="1"/>
</dbReference>
<feature type="binding site" evidence="8">
    <location>
        <begin position="185"/>
        <end position="187"/>
    </location>
    <ligand>
        <name>substrate</name>
    </ligand>
</feature>
<protein>
    <recommendedName>
        <fullName evidence="8">Pyrophosphate--fructose 6-phosphate 1-phosphotransferase</fullName>
        <ecNumber evidence="8">2.7.1.90</ecNumber>
    </recommendedName>
    <alternativeName>
        <fullName evidence="8">6-phosphofructokinase, pyrophosphate dependent</fullName>
    </alternativeName>
    <alternativeName>
        <fullName evidence="8">PPi-dependent phosphofructokinase</fullName>
        <shortName evidence="8">PPi-PFK</shortName>
    </alternativeName>
    <alternativeName>
        <fullName evidence="8">Pyrophosphate-dependent 6-phosphofructose-1-kinase</fullName>
    </alternativeName>
</protein>
<feature type="binding site" evidence="8">
    <location>
        <position position="109"/>
    </location>
    <ligand>
        <name>Mg(2+)</name>
        <dbReference type="ChEBI" id="CHEBI:18420"/>
        <note>catalytic</note>
    </ligand>
</feature>
<evidence type="ECO:0000256" key="5">
    <source>
        <dbReference type="ARBA" id="ARBA00022777"/>
    </source>
</evidence>
<feature type="site" description="Important for catalytic activity and substrate specificity; stabilizes the transition state when the phosphoryl donor is PPi; prevents ATP from binding by mimicking the alpha-phosphate group of ATP" evidence="8">
    <location>
        <position position="110"/>
    </location>
</feature>
<dbReference type="AlphaFoldDB" id="A0A520MWW1"/>
<evidence type="ECO:0000256" key="6">
    <source>
        <dbReference type="ARBA" id="ARBA00022842"/>
    </source>
</evidence>
<evidence type="ECO:0000313" key="11">
    <source>
        <dbReference type="Proteomes" id="UP000315825"/>
    </source>
</evidence>
<evidence type="ECO:0000259" key="9">
    <source>
        <dbReference type="Pfam" id="PF00365"/>
    </source>
</evidence>
<comment type="caution">
    <text evidence="10">The sequence shown here is derived from an EMBL/GenBank/DDBJ whole genome shotgun (WGS) entry which is preliminary data.</text>
</comment>
<accession>A0A520MWW1</accession>
<dbReference type="InterPro" id="IPR000023">
    <property type="entry name" value="Phosphofructokinase_dom"/>
</dbReference>
<dbReference type="GO" id="GO:0047334">
    <property type="term" value="F:diphosphate-fructose-6-phosphate 1-phosphotransferase activity"/>
    <property type="evidence" value="ECO:0007669"/>
    <property type="project" value="UniProtKB-EC"/>
</dbReference>
<dbReference type="NCBIfam" id="NF010675">
    <property type="entry name" value="PRK14072.1"/>
    <property type="match status" value="1"/>
</dbReference>
<dbReference type="GO" id="GO:0003872">
    <property type="term" value="F:6-phosphofructokinase activity"/>
    <property type="evidence" value="ECO:0007669"/>
    <property type="project" value="UniProtKB-UniRule"/>
</dbReference>
<dbReference type="SUPFAM" id="SSF53784">
    <property type="entry name" value="Phosphofructokinase"/>
    <property type="match status" value="1"/>
</dbReference>
<dbReference type="PRINTS" id="PR00476">
    <property type="entry name" value="PHFRCTKINASE"/>
</dbReference>
<dbReference type="GO" id="GO:0005737">
    <property type="term" value="C:cytoplasm"/>
    <property type="evidence" value="ECO:0007669"/>
    <property type="project" value="UniProtKB-SubCell"/>
</dbReference>
<keyword evidence="5 8" id="KW-0418">Kinase</keyword>
<comment type="similarity">
    <text evidence="8">Belongs to the phosphofructokinase type A (PFKA) family. PPi-dependent PFK group II subfamily. Clade 'B2' sub-subfamily.</text>
</comment>
<feature type="domain" description="Phosphofructokinase" evidence="9">
    <location>
        <begin position="7"/>
        <end position="319"/>
    </location>
</feature>
<dbReference type="GO" id="GO:0046872">
    <property type="term" value="F:metal ion binding"/>
    <property type="evidence" value="ECO:0007669"/>
    <property type="project" value="UniProtKB-KW"/>
</dbReference>
<dbReference type="InterPro" id="IPR011404">
    <property type="entry name" value="PPi-PFK"/>
</dbReference>
<dbReference type="UniPathway" id="UPA00109">
    <property type="reaction ID" value="UER00182"/>
</dbReference>
<gene>
    <name evidence="8" type="primary">pfp</name>
    <name evidence="10" type="ORF">EVA92_04700</name>
</gene>
<dbReference type="Gene3D" id="3.40.50.460">
    <property type="entry name" value="Phosphofructokinase domain"/>
    <property type="match status" value="1"/>
</dbReference>
<dbReference type="EC" id="2.7.1.90" evidence="8"/>